<keyword evidence="1" id="KW-0472">Membrane</keyword>
<dbReference type="OrthoDB" id="5322539at2759"/>
<sequence length="626" mass="69513">MWIKAKVDKTHHHIKFHAYVTAHLKIIRCIRSHPAPSSFQRTEEYQNITPHPNHDNDSEAQYFLDTAKPLQPEKSSAIIQQRPSHDSHGAFELENHKSHHWWRPIALMVMWLLLGSSVGLGHHFAYQSLDQQPQTVFSQSWAHNLGSAAAFLVKTSFTLTILLALQEVLWFSFRRRDIKISLLDKLFTLSSNPFSFVPSAFVNAPLATALAAFAWTIPISAILSTGSLVVGPMVTFNENICTVPTFAASSPNISFYQMIPHGSGIQGPNTGIQKLASQIFAQGIILNLESPCGNNCSFQHSFYGPALQCVNTSNPSYLNEQVASYLYYNATDLTTFSESEDSLIELSVTYRNNTKAEVQSDLNYVSILCTAYNATYELSVNYTNGSPKFSPILTYHEPLQNLNMTEYVSPGDYPWHSNSATLVREVYDKHLNGTWAQSPTTQYSTPDTNIGNTILVGNTINANSGAISSLWFVNRDLLTGIPELLTNLTISTLAFSPESTSTSCLSSEETLVYYYNPNLLLIPYSIAFCLGIVSFLAGVFVLIQTGIRTGDIFSQILVTTRNPFLDEIARGHSLSSADADVMKNHKLRLGKLKRLHGENGDYSDGDYGRRAEHAAFGLAEQVDSLR</sequence>
<evidence type="ECO:0000313" key="3">
    <source>
        <dbReference type="Proteomes" id="UP000008177"/>
    </source>
</evidence>
<dbReference type="EMBL" id="FQ790359">
    <property type="protein sequence ID" value="CCD56340.1"/>
    <property type="molecule type" value="Genomic_DNA"/>
</dbReference>
<dbReference type="AlphaFoldDB" id="G2YXA2"/>
<dbReference type="InParanoid" id="G2YXA2"/>
<keyword evidence="1" id="KW-0812">Transmembrane</keyword>
<gene>
    <name evidence="2" type="ORF">BofuT4_P149500.1</name>
</gene>
<dbReference type="PANTHER" id="PTHR35041:SF6">
    <property type="entry name" value="FORMYLMETHIONINE DEFORMYLASE-LIKE PROTEIN-RELATED"/>
    <property type="match status" value="1"/>
</dbReference>
<dbReference type="HOGENOM" id="CLU_008809_1_2_1"/>
<name>G2YXA2_BOTF4</name>
<feature type="transmembrane region" description="Helical" evidence="1">
    <location>
        <begin position="194"/>
        <end position="215"/>
    </location>
</feature>
<reference evidence="3" key="1">
    <citation type="journal article" date="2011" name="PLoS Genet.">
        <title>Genomic analysis of the necrotrophic fungal pathogens Sclerotinia sclerotiorum and Botrytis cinerea.</title>
        <authorList>
            <person name="Amselem J."/>
            <person name="Cuomo C.A."/>
            <person name="van Kan J.A."/>
            <person name="Viaud M."/>
            <person name="Benito E.P."/>
            <person name="Couloux A."/>
            <person name="Coutinho P.M."/>
            <person name="de Vries R.P."/>
            <person name="Dyer P.S."/>
            <person name="Fillinger S."/>
            <person name="Fournier E."/>
            <person name="Gout L."/>
            <person name="Hahn M."/>
            <person name="Kohn L."/>
            <person name="Lapalu N."/>
            <person name="Plummer K.M."/>
            <person name="Pradier J.M."/>
            <person name="Quevillon E."/>
            <person name="Sharon A."/>
            <person name="Simon A."/>
            <person name="ten Have A."/>
            <person name="Tudzynski B."/>
            <person name="Tudzynski P."/>
            <person name="Wincker P."/>
            <person name="Andrew M."/>
            <person name="Anthouard V."/>
            <person name="Beever R.E."/>
            <person name="Beffa R."/>
            <person name="Benoit I."/>
            <person name="Bouzid O."/>
            <person name="Brault B."/>
            <person name="Chen Z."/>
            <person name="Choquer M."/>
            <person name="Collemare J."/>
            <person name="Cotton P."/>
            <person name="Danchin E.G."/>
            <person name="Da Silva C."/>
            <person name="Gautier A."/>
            <person name="Giraud C."/>
            <person name="Giraud T."/>
            <person name="Gonzalez C."/>
            <person name="Grossetete S."/>
            <person name="Guldener U."/>
            <person name="Henrissat B."/>
            <person name="Howlett B.J."/>
            <person name="Kodira C."/>
            <person name="Kretschmer M."/>
            <person name="Lappartient A."/>
            <person name="Leroch M."/>
            <person name="Levis C."/>
            <person name="Mauceli E."/>
            <person name="Neuveglise C."/>
            <person name="Oeser B."/>
            <person name="Pearson M."/>
            <person name="Poulain J."/>
            <person name="Poussereau N."/>
            <person name="Quesneville H."/>
            <person name="Rascle C."/>
            <person name="Schumacher J."/>
            <person name="Segurens B."/>
            <person name="Sexton A."/>
            <person name="Silva E."/>
            <person name="Sirven C."/>
            <person name="Soanes D.M."/>
            <person name="Talbot N.J."/>
            <person name="Templeton M."/>
            <person name="Yandava C."/>
            <person name="Yarden O."/>
            <person name="Zeng Q."/>
            <person name="Rollins J.A."/>
            <person name="Lebrun M.H."/>
            <person name="Dickman M."/>
        </authorList>
    </citation>
    <scope>NUCLEOTIDE SEQUENCE [LARGE SCALE GENOMIC DNA]</scope>
    <source>
        <strain evidence="3">T4</strain>
    </source>
</reference>
<dbReference type="STRING" id="999810.G2YXA2"/>
<evidence type="ECO:0000313" key="2">
    <source>
        <dbReference type="EMBL" id="CCD56340.1"/>
    </source>
</evidence>
<feature type="transmembrane region" description="Helical" evidence="1">
    <location>
        <begin position="521"/>
        <end position="543"/>
    </location>
</feature>
<evidence type="ECO:0000256" key="1">
    <source>
        <dbReference type="SAM" id="Phobius"/>
    </source>
</evidence>
<dbReference type="eggNOG" id="ENOG502S233">
    <property type="taxonomic scope" value="Eukaryota"/>
</dbReference>
<organism evidence="2 3">
    <name type="scientific">Botryotinia fuckeliana (strain T4)</name>
    <name type="common">Noble rot fungus</name>
    <name type="synonym">Botrytis cinerea</name>
    <dbReference type="NCBI Taxonomy" id="999810"/>
    <lineage>
        <taxon>Eukaryota</taxon>
        <taxon>Fungi</taxon>
        <taxon>Dikarya</taxon>
        <taxon>Ascomycota</taxon>
        <taxon>Pezizomycotina</taxon>
        <taxon>Leotiomycetes</taxon>
        <taxon>Helotiales</taxon>
        <taxon>Sclerotiniaceae</taxon>
        <taxon>Botrytis</taxon>
    </lineage>
</organism>
<feature type="transmembrane region" description="Helical" evidence="1">
    <location>
        <begin position="105"/>
        <end position="125"/>
    </location>
</feature>
<dbReference type="Proteomes" id="UP000008177">
    <property type="component" value="Unplaced contigs"/>
</dbReference>
<proteinExistence type="predicted"/>
<feature type="transmembrane region" description="Helical" evidence="1">
    <location>
        <begin position="145"/>
        <end position="173"/>
    </location>
</feature>
<dbReference type="PANTHER" id="PTHR35041">
    <property type="entry name" value="MEDIATOR OF RNA POLYMERASE II TRANSCRIPTION SUBUNIT 1"/>
    <property type="match status" value="1"/>
</dbReference>
<protein>
    <submittedName>
        <fullName evidence="2">Uncharacterized protein</fullName>
    </submittedName>
</protein>
<accession>G2YXA2</accession>
<keyword evidence="1" id="KW-1133">Transmembrane helix</keyword>